<name>A0A1Q5TBC7_9EURO</name>
<sequence length="117" mass="12788">MGGSTEIVELFIAAHARLNDHYTKPPGSILGVAIEMGDMASIHILLTAGARLIGAKIRKIGNLEIAQSLLYREMEFCEICYMFLGARFWSPLLPMANSSKPSICLIMMPIMETSAGE</sequence>
<dbReference type="Proteomes" id="UP000186955">
    <property type="component" value="Unassembled WGS sequence"/>
</dbReference>
<protein>
    <submittedName>
        <fullName evidence="1">Uncharacterized protein</fullName>
    </submittedName>
</protein>
<gene>
    <name evidence="1" type="ORF">PENSUB_10311</name>
</gene>
<proteinExistence type="predicted"/>
<keyword evidence="2" id="KW-1185">Reference proteome</keyword>
<accession>A0A1Q5TBC7</accession>
<dbReference type="EMBL" id="MNBE01000695">
    <property type="protein sequence ID" value="OKO97517.1"/>
    <property type="molecule type" value="Genomic_DNA"/>
</dbReference>
<dbReference type="AlphaFoldDB" id="A0A1Q5TBC7"/>
<reference evidence="1 2" key="1">
    <citation type="submission" date="2016-10" db="EMBL/GenBank/DDBJ databases">
        <title>Genome sequence of the ascomycete fungus Penicillium subrubescens.</title>
        <authorList>
            <person name="De Vries R.P."/>
            <person name="Peng M."/>
            <person name="Dilokpimol A."/>
            <person name="Hilden K."/>
            <person name="Makela M.R."/>
            <person name="Grigoriev I."/>
            <person name="Riley R."/>
            <person name="Granchi Z."/>
        </authorList>
    </citation>
    <scope>NUCLEOTIDE SEQUENCE [LARGE SCALE GENOMIC DNA]</scope>
    <source>
        <strain evidence="1 2">CBS 132785</strain>
    </source>
</reference>
<evidence type="ECO:0000313" key="1">
    <source>
        <dbReference type="EMBL" id="OKO97517.1"/>
    </source>
</evidence>
<evidence type="ECO:0000313" key="2">
    <source>
        <dbReference type="Proteomes" id="UP000186955"/>
    </source>
</evidence>
<comment type="caution">
    <text evidence="1">The sequence shown here is derived from an EMBL/GenBank/DDBJ whole genome shotgun (WGS) entry which is preliminary data.</text>
</comment>
<organism evidence="1 2">
    <name type="scientific">Penicillium subrubescens</name>
    <dbReference type="NCBI Taxonomy" id="1316194"/>
    <lineage>
        <taxon>Eukaryota</taxon>
        <taxon>Fungi</taxon>
        <taxon>Dikarya</taxon>
        <taxon>Ascomycota</taxon>
        <taxon>Pezizomycotina</taxon>
        <taxon>Eurotiomycetes</taxon>
        <taxon>Eurotiomycetidae</taxon>
        <taxon>Eurotiales</taxon>
        <taxon>Aspergillaceae</taxon>
        <taxon>Penicillium</taxon>
    </lineage>
</organism>
<dbReference type="STRING" id="1316194.A0A1Q5TBC7"/>